<accession>A0A7Z6QQQ5</accession>
<dbReference type="EMBL" id="QRBA01000002">
    <property type="protein sequence ID" value="RDS92225.1"/>
    <property type="molecule type" value="Genomic_DNA"/>
</dbReference>
<evidence type="ECO:0000256" key="1">
    <source>
        <dbReference type="SAM" id="MobiDB-lite"/>
    </source>
</evidence>
<sequence>MTACNLPPATSPYNTAAFTTPESNPTRHKRGIATPDKLWPQHSVLKIALLDMTDAQKTLVKANIRKWTPHTNLHFKFVDTAQGDIRITANNTSTAGWSYVGTDAKNASPSEPTMSIGFGSSPERIEAQVVHEFGHALGLRHEHQHPDRTLVFDDDEVYKDYESRNKTRGEAYHDILRKSHRSAVKTSPYDEKSIMHYSFSRPRLKSPSEIPKPLQLSEGDKHFIQSLYPQDSTPVGQLIYTLMKVLIKADRPPTA</sequence>
<dbReference type="SMART" id="SM00235">
    <property type="entry name" value="ZnMc"/>
    <property type="match status" value="1"/>
</dbReference>
<evidence type="ECO:0000313" key="3">
    <source>
        <dbReference type="EMBL" id="RDS92225.1"/>
    </source>
</evidence>
<dbReference type="PANTHER" id="PTHR10127">
    <property type="entry name" value="DISCOIDIN, CUB, EGF, LAMININ , AND ZINC METALLOPROTEASE DOMAIN CONTAINING"/>
    <property type="match status" value="1"/>
</dbReference>
<feature type="region of interest" description="Disordered" evidence="1">
    <location>
        <begin position="1"/>
        <end position="28"/>
    </location>
</feature>
<feature type="compositionally biased region" description="Polar residues" evidence="1">
    <location>
        <begin position="11"/>
        <end position="24"/>
    </location>
</feature>
<dbReference type="Pfam" id="PF01400">
    <property type="entry name" value="Astacin"/>
    <property type="match status" value="1"/>
</dbReference>
<dbReference type="InterPro" id="IPR006026">
    <property type="entry name" value="Peptidase_Metallo"/>
</dbReference>
<dbReference type="GO" id="GO:0008270">
    <property type="term" value="F:zinc ion binding"/>
    <property type="evidence" value="ECO:0007669"/>
    <property type="project" value="InterPro"/>
</dbReference>
<dbReference type="Proteomes" id="UP000255541">
    <property type="component" value="Unassembled WGS sequence"/>
</dbReference>
<dbReference type="AlphaFoldDB" id="A0A7Z6QQQ5"/>
<feature type="domain" description="Peptidase metallopeptidase" evidence="2">
    <location>
        <begin position="35"/>
        <end position="163"/>
    </location>
</feature>
<name>A0A7Z6QQQ5_PSEFL</name>
<gene>
    <name evidence="3" type="ORF">DL347_03410</name>
</gene>
<protein>
    <recommendedName>
        <fullName evidence="2">Peptidase metallopeptidase domain-containing protein</fullName>
    </recommendedName>
</protein>
<reference evidence="3 4" key="1">
    <citation type="submission" date="2018-07" db="EMBL/GenBank/DDBJ databases">
        <title>Draft Genome Sequence of Pseudomonas fluorescens AHK-1 associated with canker disease of kiwifruit.</title>
        <authorList>
            <person name="Wu Z."/>
        </authorList>
    </citation>
    <scope>NUCLEOTIDE SEQUENCE [LARGE SCALE GENOMIC DNA]</scope>
    <source>
        <strain evidence="3 4">AHK-1</strain>
    </source>
</reference>
<dbReference type="InterPro" id="IPR024079">
    <property type="entry name" value="MetalloPept_cat_dom_sf"/>
</dbReference>
<dbReference type="RefSeq" id="WP_115485757.1">
    <property type="nucleotide sequence ID" value="NZ_QRBA01000002.1"/>
</dbReference>
<comment type="caution">
    <text evidence="3">The sequence shown here is derived from an EMBL/GenBank/DDBJ whole genome shotgun (WGS) entry which is preliminary data.</text>
</comment>
<dbReference type="InterPro" id="IPR001506">
    <property type="entry name" value="Peptidase_M12A"/>
</dbReference>
<dbReference type="GO" id="GO:0006508">
    <property type="term" value="P:proteolysis"/>
    <property type="evidence" value="ECO:0007669"/>
    <property type="project" value="InterPro"/>
</dbReference>
<evidence type="ECO:0000259" key="2">
    <source>
        <dbReference type="SMART" id="SM00235"/>
    </source>
</evidence>
<proteinExistence type="predicted"/>
<evidence type="ECO:0000313" key="4">
    <source>
        <dbReference type="Proteomes" id="UP000255541"/>
    </source>
</evidence>
<organism evidence="3 4">
    <name type="scientific">Pseudomonas fluorescens</name>
    <dbReference type="NCBI Taxonomy" id="294"/>
    <lineage>
        <taxon>Bacteria</taxon>
        <taxon>Pseudomonadati</taxon>
        <taxon>Pseudomonadota</taxon>
        <taxon>Gammaproteobacteria</taxon>
        <taxon>Pseudomonadales</taxon>
        <taxon>Pseudomonadaceae</taxon>
        <taxon>Pseudomonas</taxon>
    </lineage>
</organism>
<dbReference type="PANTHER" id="PTHR10127:SF850">
    <property type="entry name" value="METALLOENDOPEPTIDASE"/>
    <property type="match status" value="1"/>
</dbReference>
<dbReference type="SUPFAM" id="SSF55486">
    <property type="entry name" value="Metalloproteases ('zincins'), catalytic domain"/>
    <property type="match status" value="1"/>
</dbReference>
<dbReference type="GO" id="GO:0004222">
    <property type="term" value="F:metalloendopeptidase activity"/>
    <property type="evidence" value="ECO:0007669"/>
    <property type="project" value="InterPro"/>
</dbReference>
<dbReference type="Gene3D" id="3.40.390.10">
    <property type="entry name" value="Collagenase (Catalytic Domain)"/>
    <property type="match status" value="1"/>
</dbReference>